<name>A0ABZ2J3B8_9BACT</name>
<proteinExistence type="predicted"/>
<sequence length="564" mass="58881">MNDVIEYLIDGTSGLAPGNVSGSAVIVGVCSKGTVGKAYLLGKRSDLAEQLGTGPLVDRLRDIFATGGQEPVVIAVPVAGLPGGYIGNVRHTGTGPDATTSGVAGANTDAVVQIVVAGQLGTATYKLSLDGGETWDNATATPANGQIALGASGAVLTLAEGAHVKDDAYAVAVRGPIGPVKRIGEGPAITVTGTVKAGAEVVLLVTGAGGRNVGTYQLSEDGGDNWSSIRTIPVDGAIPVPSSGVTITVPDEALTLGTEYHCRLNAPVPSITAVMAALETPLSLYDPEFVYIVGPSDAVDWAACGARVDELWNLHRPTYIKTEFRLPYDGEDLNDWVAAWKAERAKYSHRFVQSIAAFGEVSDSTGLRKLRNWGGLQCGRVLSIPVHRATGRVKDGPVSQGTLPDGWVENGIHEALESAGAVSAKTYAGLSGVYWGDSRTLAEPTSDFQFEEILRVVFKAVRLARIAALKSMYDEAGDPTQEGNASGLAYLKGSIENALDTMTKAKPKELVGYVIAIPPGQDIVNNGVGVEQTLIGVPIIRKIKLFSNFTYAGSNFDPRLKEAA</sequence>
<accession>A0ABZ2J3B8</accession>
<keyword evidence="2" id="KW-1185">Reference proteome</keyword>
<dbReference type="InterPro" id="IPR036278">
    <property type="entry name" value="Sialidase_sf"/>
</dbReference>
<dbReference type="Proteomes" id="UP001385389">
    <property type="component" value="Chromosome"/>
</dbReference>
<reference evidence="1 2" key="1">
    <citation type="submission" date="2024-03" db="EMBL/GenBank/DDBJ databases">
        <title>Phenotype and Genome Characterization of a Sulfate-Reducing Bacterium Pseudodesulfovibrio sp. strain 5S69, isolated from Petroleum Reservoir in Tatarstan (Russia).</title>
        <authorList>
            <person name="Bidzhieva S.K."/>
            <person name="Kadnikov V."/>
            <person name="Tourova T.P."/>
            <person name="Samigullina S.R."/>
            <person name="Sokolova D.S."/>
            <person name="Poltaraus A.B."/>
            <person name="Avtukh A.N."/>
            <person name="Tereshina V.M."/>
            <person name="Mardanov A.V."/>
            <person name="Nazina T.N."/>
        </authorList>
    </citation>
    <scope>NUCLEOTIDE SEQUENCE [LARGE SCALE GENOMIC DNA]</scope>
    <source>
        <strain evidence="1 2">5S69</strain>
    </source>
</reference>
<organism evidence="1 2">
    <name type="scientific">Pseudodesulfovibrio methanolicus</name>
    <dbReference type="NCBI Taxonomy" id="3126690"/>
    <lineage>
        <taxon>Bacteria</taxon>
        <taxon>Pseudomonadati</taxon>
        <taxon>Thermodesulfobacteriota</taxon>
        <taxon>Desulfovibrionia</taxon>
        <taxon>Desulfovibrionales</taxon>
        <taxon>Desulfovibrionaceae</taxon>
    </lineage>
</organism>
<protein>
    <submittedName>
        <fullName evidence="1">DUF2586 domain-containing protein</fullName>
    </submittedName>
</protein>
<dbReference type="EMBL" id="CP146609">
    <property type="protein sequence ID" value="WWX24077.1"/>
    <property type="molecule type" value="Genomic_DNA"/>
</dbReference>
<gene>
    <name evidence="1" type="ORF">V8V93_07645</name>
</gene>
<dbReference type="RefSeq" id="WP_338669772.1">
    <property type="nucleotide sequence ID" value="NZ_CP146609.1"/>
</dbReference>
<dbReference type="Pfam" id="PF10758">
    <property type="entry name" value="DUF2586"/>
    <property type="match status" value="1"/>
</dbReference>
<evidence type="ECO:0000313" key="2">
    <source>
        <dbReference type="Proteomes" id="UP001385389"/>
    </source>
</evidence>
<evidence type="ECO:0000313" key="1">
    <source>
        <dbReference type="EMBL" id="WWX24077.1"/>
    </source>
</evidence>
<dbReference type="InterPro" id="IPR019694">
    <property type="entry name" value="Phage_HP1_Orf23"/>
</dbReference>
<dbReference type="SUPFAM" id="SSF50939">
    <property type="entry name" value="Sialidases"/>
    <property type="match status" value="1"/>
</dbReference>